<gene>
    <name evidence="1" type="ORF">TW71_15015</name>
</gene>
<protein>
    <submittedName>
        <fullName evidence="1">Uncharacterized protein</fullName>
    </submittedName>
</protein>
<proteinExistence type="predicted"/>
<comment type="caution">
    <text evidence="1">The sequence shown here is derived from an EMBL/GenBank/DDBJ whole genome shotgun (WGS) entry which is preliminary data.</text>
</comment>
<organism evidence="1">
    <name type="scientific">Vibrio coralliilyticus</name>
    <dbReference type="NCBI Taxonomy" id="190893"/>
    <lineage>
        <taxon>Bacteria</taxon>
        <taxon>Pseudomonadati</taxon>
        <taxon>Pseudomonadota</taxon>
        <taxon>Gammaproteobacteria</taxon>
        <taxon>Vibrionales</taxon>
        <taxon>Vibrionaceae</taxon>
        <taxon>Vibrio</taxon>
    </lineage>
</organism>
<name>A0A837G4U9_9VIBR</name>
<accession>A0A837G4U9</accession>
<dbReference type="RefSeq" id="WP_045986422.1">
    <property type="nucleotide sequence ID" value="NZ_CP063052.1"/>
</dbReference>
<dbReference type="EMBL" id="JXXR01000016">
    <property type="protein sequence ID" value="KJY71321.1"/>
    <property type="molecule type" value="Genomic_DNA"/>
</dbReference>
<evidence type="ECO:0000313" key="1">
    <source>
        <dbReference type="EMBL" id="KJY71321.1"/>
    </source>
</evidence>
<dbReference type="InterPro" id="IPR021362">
    <property type="entry name" value="DUF2834"/>
</dbReference>
<reference evidence="1" key="1">
    <citation type="journal article" date="2015" name="BMC Genomics">
        <title>Genome mining reveals unlocked bioactive potential of marine Gram-negative bacteria.</title>
        <authorList>
            <person name="Machado H."/>
            <person name="Sonnenschein E.C."/>
            <person name="Melchiorsen J."/>
            <person name="Gram L."/>
        </authorList>
    </citation>
    <scope>NUCLEOTIDE SEQUENCE</scope>
    <source>
        <strain evidence="1">S2052</strain>
    </source>
</reference>
<dbReference type="AlphaFoldDB" id="A0A837G4U9"/>
<dbReference type="Pfam" id="PF11196">
    <property type="entry name" value="DUF2834"/>
    <property type="match status" value="1"/>
</dbReference>
<sequence length="104" mass="11577">MARLYLVLAVIGMAVPYAAFAPWLLHHGLNIPELMSEAMAYPLSQFAWLDVIIAAIALIVFILVDGKRLKVKGRNWAIAATLCVGVSCGLPFYLYLRERQLESE</sequence>